<reference evidence="8 9" key="1">
    <citation type="submission" date="2018-06" db="EMBL/GenBank/DDBJ databases">
        <title>Extensive metabolic versatility and redundancy in microbially diverse, dynamic hydrothermal sediments.</title>
        <authorList>
            <person name="Dombrowski N."/>
            <person name="Teske A."/>
            <person name="Baker B.J."/>
        </authorList>
    </citation>
    <scope>NUCLEOTIDE SEQUENCE [LARGE SCALE GENOMIC DNA]</scope>
    <source>
        <strain evidence="8">B7_G13</strain>
    </source>
</reference>
<keyword evidence="8" id="KW-0645">Protease</keyword>
<protein>
    <recommendedName>
        <fullName evidence="6">Protein HflC</fullName>
    </recommendedName>
</protein>
<keyword evidence="8" id="KW-0378">Hydrolase</keyword>
<dbReference type="Proteomes" id="UP000277457">
    <property type="component" value="Unassembled WGS sequence"/>
</dbReference>
<gene>
    <name evidence="8" type="primary">hflC</name>
    <name evidence="8" type="ORF">DRZ78_02745</name>
</gene>
<dbReference type="InterPro" id="IPR036013">
    <property type="entry name" value="Band_7/SPFH_dom_sf"/>
</dbReference>
<keyword evidence="3" id="KW-0812">Transmembrane</keyword>
<keyword evidence="5" id="KW-0472">Membrane</keyword>
<sequence length="316" mass="36426">MDKLRIFEFIVAIIGLFTLNSALYTVDETNQVVLTQLGKPIKVIREPGLYIKIPFIQKANKFEDRLLGYDVEARRCVTRDKKYIFLNNYARWRIVDPLLFMKTVRNESGAQARLDDIIYAAVRAEVGRYDLIDTLRTSNREILTAEPALEEERTKRVVEKIEVGREMIMRAATKQSNEIAKQYGIKVVDVRIKRADLPEANTQAVFSRMKAERNRIASKYISEGEGEKAKILGDMERDLARIRAEAYKRAQEIKGKADAIATRIYAEAYGQDPDFFNFLKTLETYKETLTKKTTIVVPLDSKFFKYLTPEKASTNK</sequence>
<dbReference type="PANTHER" id="PTHR42911">
    <property type="entry name" value="MODULATOR OF FTSH PROTEASE HFLC"/>
    <property type="match status" value="1"/>
</dbReference>
<evidence type="ECO:0000256" key="1">
    <source>
        <dbReference type="ARBA" id="ARBA00004370"/>
    </source>
</evidence>
<evidence type="ECO:0000313" key="8">
    <source>
        <dbReference type="EMBL" id="RLE07577.1"/>
    </source>
</evidence>
<comment type="function">
    <text evidence="6">HflC and HflK could regulate a protease.</text>
</comment>
<dbReference type="PIRSF" id="PIRSF005651">
    <property type="entry name" value="HflC"/>
    <property type="match status" value="1"/>
</dbReference>
<feature type="domain" description="Band 7" evidence="7">
    <location>
        <begin position="21"/>
        <end position="209"/>
    </location>
</feature>
<comment type="subcellular location">
    <subcellularLocation>
        <location evidence="1">Membrane</location>
    </subcellularLocation>
</comment>
<evidence type="ECO:0000256" key="5">
    <source>
        <dbReference type="ARBA" id="ARBA00023136"/>
    </source>
</evidence>
<comment type="caution">
    <text evidence="8">The sequence shown here is derived from an EMBL/GenBank/DDBJ whole genome shotgun (WGS) entry which is preliminary data.</text>
</comment>
<dbReference type="SMART" id="SM00244">
    <property type="entry name" value="PHB"/>
    <property type="match status" value="1"/>
</dbReference>
<evidence type="ECO:0000256" key="4">
    <source>
        <dbReference type="ARBA" id="ARBA00022989"/>
    </source>
</evidence>
<comment type="similarity">
    <text evidence="2 6">Belongs to the band 7/mec-2 family. HflC subfamily.</text>
</comment>
<dbReference type="InterPro" id="IPR010200">
    <property type="entry name" value="HflC"/>
</dbReference>
<accession>A0A662D4R2</accession>
<dbReference type="NCBIfam" id="TIGR01932">
    <property type="entry name" value="hflC"/>
    <property type="match status" value="1"/>
</dbReference>
<evidence type="ECO:0000259" key="7">
    <source>
        <dbReference type="SMART" id="SM00244"/>
    </source>
</evidence>
<dbReference type="AlphaFoldDB" id="A0A662D4R2"/>
<proteinExistence type="inferred from homology"/>
<dbReference type="GO" id="GO:0006508">
    <property type="term" value="P:proteolysis"/>
    <property type="evidence" value="ECO:0007669"/>
    <property type="project" value="UniProtKB-KW"/>
</dbReference>
<dbReference type="Pfam" id="PF01145">
    <property type="entry name" value="Band_7"/>
    <property type="match status" value="1"/>
</dbReference>
<dbReference type="InterPro" id="IPR001107">
    <property type="entry name" value="Band_7"/>
</dbReference>
<dbReference type="CDD" id="cd03405">
    <property type="entry name" value="SPFH_HflC"/>
    <property type="match status" value="1"/>
</dbReference>
<dbReference type="SUPFAM" id="SSF117892">
    <property type="entry name" value="Band 7/SPFH domain"/>
    <property type="match status" value="1"/>
</dbReference>
<dbReference type="PANTHER" id="PTHR42911:SF1">
    <property type="entry name" value="MODULATOR OF FTSH PROTEASE HFLC"/>
    <property type="match status" value="1"/>
</dbReference>
<dbReference type="GO" id="GO:0016020">
    <property type="term" value="C:membrane"/>
    <property type="evidence" value="ECO:0007669"/>
    <property type="project" value="UniProtKB-SubCell"/>
</dbReference>
<evidence type="ECO:0000256" key="6">
    <source>
        <dbReference type="PIRNR" id="PIRNR005651"/>
    </source>
</evidence>
<dbReference type="EMBL" id="QMPY01000083">
    <property type="protein sequence ID" value="RLE07577.1"/>
    <property type="molecule type" value="Genomic_DNA"/>
</dbReference>
<evidence type="ECO:0000313" key="9">
    <source>
        <dbReference type="Proteomes" id="UP000277457"/>
    </source>
</evidence>
<name>A0A662D4R2_UNCAE</name>
<evidence type="ECO:0000256" key="2">
    <source>
        <dbReference type="ARBA" id="ARBA00007862"/>
    </source>
</evidence>
<evidence type="ECO:0000256" key="3">
    <source>
        <dbReference type="ARBA" id="ARBA00022692"/>
    </source>
</evidence>
<dbReference type="Gene3D" id="3.30.479.30">
    <property type="entry name" value="Band 7 domain"/>
    <property type="match status" value="1"/>
</dbReference>
<organism evidence="8 9">
    <name type="scientific">Aerophobetes bacterium</name>
    <dbReference type="NCBI Taxonomy" id="2030807"/>
    <lineage>
        <taxon>Bacteria</taxon>
        <taxon>Candidatus Aerophobota</taxon>
    </lineage>
</organism>
<keyword evidence="4" id="KW-1133">Transmembrane helix</keyword>
<dbReference type="GO" id="GO:0008233">
    <property type="term" value="F:peptidase activity"/>
    <property type="evidence" value="ECO:0007669"/>
    <property type="project" value="UniProtKB-KW"/>
</dbReference>